<reference evidence="2 3" key="1">
    <citation type="submission" date="2018-01" db="EMBL/GenBank/DDBJ databases">
        <title>Successful Treatment of Persistent Burkholderia cepacia Bacteremia with Ceftazidime-Avibactam.</title>
        <authorList>
            <person name="Tamma P."/>
            <person name="Fan Y."/>
            <person name="Bergman Y."/>
            <person name="Sick-Samuels A."/>
            <person name="Hsu A."/>
            <person name="Timp W."/>
            <person name="Simner P."/>
        </authorList>
    </citation>
    <scope>NUCLEOTIDE SEQUENCE [LARGE SCALE GENOMIC DNA]</scope>
    <source>
        <strain evidence="2 3">170816</strain>
    </source>
</reference>
<dbReference type="RefSeq" id="WP_105750061.1">
    <property type="nucleotide sequence ID" value="NZ_PQVP01000006.1"/>
</dbReference>
<evidence type="ECO:0000256" key="1">
    <source>
        <dbReference type="SAM" id="MobiDB-lite"/>
    </source>
</evidence>
<dbReference type="EMBL" id="PQVP01000006">
    <property type="protein sequence ID" value="POZ80257.1"/>
    <property type="molecule type" value="Genomic_DNA"/>
</dbReference>
<dbReference type="AlphaFoldDB" id="A0A2S5DMF6"/>
<accession>A0A2S5DMF6</accession>
<dbReference type="Proteomes" id="UP000238655">
    <property type="component" value="Unassembled WGS sequence"/>
</dbReference>
<protein>
    <submittedName>
        <fullName evidence="2">Uncharacterized protein</fullName>
    </submittedName>
</protein>
<comment type="caution">
    <text evidence="2">The sequence shown here is derived from an EMBL/GenBank/DDBJ whole genome shotgun (WGS) entry which is preliminary data.</text>
</comment>
<sequence>MSFLKKMQDQTKAGNGNRQYNTFGVILSLETATKTQDGSLELVGTVLNNNKQLGEQEAVTVRFRGDNASRSVTNFEKGLGRTALSKPDAVAGAFLTIESCYVTEDMDGERRVLSGRWLNTLAAPGVDAHQNRSFIEGILASAPKISFKNPDVQPGEPERISLPVNADKFSARVKTDRGTFEKDFDAIWAVDKLNRLGKGDKPTVTIDTVEPNEAVVVADKNELTRVLSEQLGRGTSALSILRVTDGEDVFSRAVYVNFKKDGDEYVPDVEKTLENLFANNIFKGVPNEDLFAGLAAESIKVEAVPGYRLSYAGDPTKDDNASYKLIDDVKKGRNIHYQQVFGKEAQGYASVILPGIARNDSISGFSPINILAGDPGVFRATQFPTPNIQPAAEPLPRVAPTSDDEPEPGKEFDSEIEDDEGARPRP</sequence>
<organism evidence="2 3">
    <name type="scientific">Burkholderia contaminans</name>
    <dbReference type="NCBI Taxonomy" id="488447"/>
    <lineage>
        <taxon>Bacteria</taxon>
        <taxon>Pseudomonadati</taxon>
        <taxon>Pseudomonadota</taxon>
        <taxon>Betaproteobacteria</taxon>
        <taxon>Burkholderiales</taxon>
        <taxon>Burkholderiaceae</taxon>
        <taxon>Burkholderia</taxon>
        <taxon>Burkholderia cepacia complex</taxon>
    </lineage>
</organism>
<gene>
    <name evidence="2" type="ORF">C3743_40510</name>
</gene>
<name>A0A2S5DMF6_9BURK</name>
<feature type="region of interest" description="Disordered" evidence="1">
    <location>
        <begin position="381"/>
        <end position="426"/>
    </location>
</feature>
<evidence type="ECO:0000313" key="3">
    <source>
        <dbReference type="Proteomes" id="UP000238655"/>
    </source>
</evidence>
<evidence type="ECO:0000313" key="2">
    <source>
        <dbReference type="EMBL" id="POZ80257.1"/>
    </source>
</evidence>
<proteinExistence type="predicted"/>